<comment type="caution">
    <text evidence="1">The sequence shown here is derived from an EMBL/GenBank/DDBJ whole genome shotgun (WGS) entry which is preliminary data.</text>
</comment>
<proteinExistence type="predicted"/>
<gene>
    <name evidence="1" type="ORF">CEXT_135711</name>
</gene>
<accession>A0AAV4MBP6</accession>
<evidence type="ECO:0000313" key="2">
    <source>
        <dbReference type="Proteomes" id="UP001054945"/>
    </source>
</evidence>
<dbReference type="Proteomes" id="UP001054945">
    <property type="component" value="Unassembled WGS sequence"/>
</dbReference>
<dbReference type="AlphaFoldDB" id="A0AAV4MBP6"/>
<protein>
    <submittedName>
        <fullName evidence="1">Uncharacterized protein</fullName>
    </submittedName>
</protein>
<organism evidence="1 2">
    <name type="scientific">Caerostris extrusa</name>
    <name type="common">Bark spider</name>
    <name type="synonym">Caerostris bankana</name>
    <dbReference type="NCBI Taxonomy" id="172846"/>
    <lineage>
        <taxon>Eukaryota</taxon>
        <taxon>Metazoa</taxon>
        <taxon>Ecdysozoa</taxon>
        <taxon>Arthropoda</taxon>
        <taxon>Chelicerata</taxon>
        <taxon>Arachnida</taxon>
        <taxon>Araneae</taxon>
        <taxon>Araneomorphae</taxon>
        <taxon>Entelegynae</taxon>
        <taxon>Araneoidea</taxon>
        <taxon>Araneidae</taxon>
        <taxon>Caerostris</taxon>
    </lineage>
</organism>
<sequence>MMESSHFRIEYQFSALTTELSDSLAEASGQDGIHGDTRRVPLDHTHQARRLRIEYQFSALSTELSDSFSEASGQRRDPCGHPPCATGSYTPGTKTQMQSYLGVLKVSLLPFIRAIIASMYCTLGVLRKVSYLVSALFLPQSIVTP</sequence>
<dbReference type="EMBL" id="BPLR01002002">
    <property type="protein sequence ID" value="GIX68831.1"/>
    <property type="molecule type" value="Genomic_DNA"/>
</dbReference>
<keyword evidence="2" id="KW-1185">Reference proteome</keyword>
<name>A0AAV4MBP6_CAEEX</name>
<reference evidence="1 2" key="1">
    <citation type="submission" date="2021-06" db="EMBL/GenBank/DDBJ databases">
        <title>Caerostris extrusa draft genome.</title>
        <authorList>
            <person name="Kono N."/>
            <person name="Arakawa K."/>
        </authorList>
    </citation>
    <scope>NUCLEOTIDE SEQUENCE [LARGE SCALE GENOMIC DNA]</scope>
</reference>
<evidence type="ECO:0000313" key="1">
    <source>
        <dbReference type="EMBL" id="GIX68831.1"/>
    </source>
</evidence>